<dbReference type="SUPFAM" id="SSF141371">
    <property type="entry name" value="PilZ domain-like"/>
    <property type="match status" value="1"/>
</dbReference>
<evidence type="ECO:0000313" key="4">
    <source>
        <dbReference type="Proteomes" id="UP000680679"/>
    </source>
</evidence>
<feature type="domain" description="PilZ" evidence="2">
    <location>
        <begin position="10"/>
        <end position="110"/>
    </location>
</feature>
<dbReference type="Proteomes" id="UP000680679">
    <property type="component" value="Chromosome"/>
</dbReference>
<accession>A0ABN6GE18</accession>
<gene>
    <name evidence="3" type="ORF">Atep_22250</name>
</gene>
<organism evidence="3 4">
    <name type="scientific">Allochromatium tepidum</name>
    <dbReference type="NCBI Taxonomy" id="553982"/>
    <lineage>
        <taxon>Bacteria</taxon>
        <taxon>Pseudomonadati</taxon>
        <taxon>Pseudomonadota</taxon>
        <taxon>Gammaproteobacteria</taxon>
        <taxon>Chromatiales</taxon>
        <taxon>Chromatiaceae</taxon>
        <taxon>Allochromatium</taxon>
    </lineage>
</organism>
<evidence type="ECO:0000259" key="2">
    <source>
        <dbReference type="Pfam" id="PF07238"/>
    </source>
</evidence>
<proteinExistence type="predicted"/>
<dbReference type="Gene3D" id="2.40.10.220">
    <property type="entry name" value="predicted glycosyltransferase like domains"/>
    <property type="match status" value="1"/>
</dbReference>
<evidence type="ECO:0000256" key="1">
    <source>
        <dbReference type="SAM" id="MobiDB-lite"/>
    </source>
</evidence>
<name>A0ABN6GE18_9GAMM</name>
<dbReference type="RefSeq" id="WP_236786158.1">
    <property type="nucleotide sequence ID" value="NZ_AP024563.1"/>
</dbReference>
<dbReference type="InterPro" id="IPR012434">
    <property type="entry name" value="DUF1631"/>
</dbReference>
<dbReference type="InterPro" id="IPR009875">
    <property type="entry name" value="PilZ_domain"/>
</dbReference>
<protein>
    <recommendedName>
        <fullName evidence="2">PilZ domain-containing protein</fullName>
    </recommendedName>
</protein>
<feature type="region of interest" description="Disordered" evidence="1">
    <location>
        <begin position="327"/>
        <end position="398"/>
    </location>
</feature>
<dbReference type="Pfam" id="PF07238">
    <property type="entry name" value="PilZ"/>
    <property type="match status" value="1"/>
</dbReference>
<dbReference type="Pfam" id="PF07793">
    <property type="entry name" value="DUF1631"/>
    <property type="match status" value="1"/>
</dbReference>
<feature type="compositionally biased region" description="Low complexity" evidence="1">
    <location>
        <begin position="352"/>
        <end position="364"/>
    </location>
</feature>
<reference evidence="3 4" key="1">
    <citation type="submission" date="2021-04" db="EMBL/GenBank/DDBJ databases">
        <title>Complete genome sequencing of Allochromatium tepidum strain NZ.</title>
        <authorList>
            <person name="Tsukatani Y."/>
            <person name="Mori H."/>
        </authorList>
    </citation>
    <scope>NUCLEOTIDE SEQUENCE [LARGE SCALE GENOMIC DNA]</scope>
    <source>
        <strain evidence="3 4">NZ</strain>
    </source>
</reference>
<dbReference type="EMBL" id="AP024563">
    <property type="protein sequence ID" value="BCU07548.1"/>
    <property type="molecule type" value="Genomic_DNA"/>
</dbReference>
<evidence type="ECO:0000313" key="3">
    <source>
        <dbReference type="EMBL" id="BCU07548.1"/>
    </source>
</evidence>
<keyword evidence="4" id="KW-1185">Reference proteome</keyword>
<sequence length="439" mass="48609">MTTPQSHGRERRLHARYRVDLGAEIQGTHGLVIHGRVRDICSGGLFLELELGQVSDCPCIGEQLHIHIALPDGRESASALAEVMRLTPQGFGLRFMSLLDDTQVRLGHFIGQTAASTPPDQQDEHPSPLDHNALRSMRDSSLELLPGIFDRWIEYLVEALWKYSETAESDFHRSLAGSEIGLLFQARQSGRLALQMRDAIHESFDGPALASIPSDEQRSELKLLDQDEFENWLVKSELNARLEQALQEPLGRLRSQAAQLPGQPLRPIEPDRLIDLLENGLGQIGLGSLVLRIGLRSAGHRIAGELAEFYRAIAEGWSRLGIEAIETTSPQQPVPPPREDTPAADPWDRFVPPADSGPDSDAPPVHRPLPATPLRRRPEPPRRLPCPPTARRPRPVPNCENCSTTCALKPVRRLRTFRPPGSRLFSAGCAIATPFRAIP</sequence>